<evidence type="ECO:0000313" key="4">
    <source>
        <dbReference type="Proteomes" id="UP001162060"/>
    </source>
</evidence>
<feature type="compositionally biased region" description="Basic and acidic residues" evidence="1">
    <location>
        <begin position="58"/>
        <end position="69"/>
    </location>
</feature>
<dbReference type="Proteomes" id="UP001162060">
    <property type="component" value="Unassembled WGS sequence"/>
</dbReference>
<feature type="compositionally biased region" description="Low complexity" evidence="1">
    <location>
        <begin position="73"/>
        <end position="82"/>
    </location>
</feature>
<feature type="compositionally biased region" description="Low complexity" evidence="1">
    <location>
        <begin position="101"/>
        <end position="110"/>
    </location>
</feature>
<accession>A0AAV1URH0</accession>
<feature type="region of interest" description="Disordered" evidence="1">
    <location>
        <begin position="58"/>
        <end position="122"/>
    </location>
</feature>
<organism evidence="3 4">
    <name type="scientific">Peronospora matthiolae</name>
    <dbReference type="NCBI Taxonomy" id="2874970"/>
    <lineage>
        <taxon>Eukaryota</taxon>
        <taxon>Sar</taxon>
        <taxon>Stramenopiles</taxon>
        <taxon>Oomycota</taxon>
        <taxon>Peronosporomycetes</taxon>
        <taxon>Peronosporales</taxon>
        <taxon>Peronosporaceae</taxon>
        <taxon>Peronospora</taxon>
    </lineage>
</organism>
<name>A0AAV1URH0_9STRA</name>
<evidence type="ECO:0000256" key="2">
    <source>
        <dbReference type="SAM" id="SignalP"/>
    </source>
</evidence>
<sequence>MRTSIFLSAALVCLSSCGEAVTALASENLVAFEGAPLMLHHDAIIDADENTGRRHLLARDEGSKLERGSLDGNTDTTVTVNDPRPHTRGAYGFDYDEGSDDSISSESSDSANGIPSHDSIESSDEYGKANLIRAPHHHYKGFKGAKLKARFKFKHQTRSQTLAKIDKIKNEGGDDDSLEEEDAYLGLLDDRCTLPQYKEELACAQA</sequence>
<keyword evidence="2" id="KW-0732">Signal</keyword>
<reference evidence="3" key="1">
    <citation type="submission" date="2024-01" db="EMBL/GenBank/DDBJ databases">
        <authorList>
            <person name="Webb A."/>
        </authorList>
    </citation>
    <scope>NUCLEOTIDE SEQUENCE</scope>
    <source>
        <strain evidence="3">Pm1</strain>
    </source>
</reference>
<protein>
    <recommendedName>
        <fullName evidence="5">RxLR effector protein</fullName>
    </recommendedName>
</protein>
<gene>
    <name evidence="3" type="ORF">PM001_LOCUS20998</name>
</gene>
<comment type="caution">
    <text evidence="3">The sequence shown here is derived from an EMBL/GenBank/DDBJ whole genome shotgun (WGS) entry which is preliminary data.</text>
</comment>
<proteinExistence type="predicted"/>
<dbReference type="EMBL" id="CAKLBY020000222">
    <property type="protein sequence ID" value="CAK7935848.1"/>
    <property type="molecule type" value="Genomic_DNA"/>
</dbReference>
<evidence type="ECO:0000256" key="1">
    <source>
        <dbReference type="SAM" id="MobiDB-lite"/>
    </source>
</evidence>
<evidence type="ECO:0008006" key="5">
    <source>
        <dbReference type="Google" id="ProtNLM"/>
    </source>
</evidence>
<dbReference type="AlphaFoldDB" id="A0AAV1URH0"/>
<evidence type="ECO:0000313" key="3">
    <source>
        <dbReference type="EMBL" id="CAK7935848.1"/>
    </source>
</evidence>
<feature type="signal peptide" evidence="2">
    <location>
        <begin position="1"/>
        <end position="20"/>
    </location>
</feature>
<feature type="chain" id="PRO_5043729604" description="RxLR effector protein" evidence="2">
    <location>
        <begin position="21"/>
        <end position="206"/>
    </location>
</feature>